<protein>
    <recommendedName>
        <fullName evidence="2">CULT domain-containing protein</fullName>
    </recommendedName>
</protein>
<evidence type="ECO:0000259" key="2">
    <source>
        <dbReference type="PROSITE" id="PS51788"/>
    </source>
</evidence>
<proteinExistence type="predicted"/>
<keyword evidence="1" id="KW-0732">Signal</keyword>
<dbReference type="InParanoid" id="E4XFS9"/>
<organism evidence="3">
    <name type="scientific">Oikopleura dioica</name>
    <name type="common">Tunicate</name>
    <dbReference type="NCBI Taxonomy" id="34765"/>
    <lineage>
        <taxon>Eukaryota</taxon>
        <taxon>Metazoa</taxon>
        <taxon>Chordata</taxon>
        <taxon>Tunicata</taxon>
        <taxon>Appendicularia</taxon>
        <taxon>Copelata</taxon>
        <taxon>Oikopleuridae</taxon>
        <taxon>Oikopleura</taxon>
    </lineage>
</organism>
<evidence type="ECO:0000313" key="4">
    <source>
        <dbReference type="Proteomes" id="UP000001307"/>
    </source>
</evidence>
<reference evidence="3" key="1">
    <citation type="journal article" date="2010" name="Science">
        <title>Plasticity of animal genome architecture unmasked by rapid evolution of a pelagic tunicate.</title>
        <authorList>
            <person name="Denoeud F."/>
            <person name="Henriet S."/>
            <person name="Mungpakdee S."/>
            <person name="Aury J.M."/>
            <person name="Da Silva C."/>
            <person name="Brinkmann H."/>
            <person name="Mikhaleva J."/>
            <person name="Olsen L.C."/>
            <person name="Jubin C."/>
            <person name="Canestro C."/>
            <person name="Bouquet J.M."/>
            <person name="Danks G."/>
            <person name="Poulain J."/>
            <person name="Campsteijn C."/>
            <person name="Adamski M."/>
            <person name="Cross I."/>
            <person name="Yadetie F."/>
            <person name="Muffato M."/>
            <person name="Louis A."/>
            <person name="Butcher S."/>
            <person name="Tsagkogeorga G."/>
            <person name="Konrad A."/>
            <person name="Singh S."/>
            <person name="Jensen M.F."/>
            <person name="Cong E.H."/>
            <person name="Eikeseth-Otteraa H."/>
            <person name="Noel B."/>
            <person name="Anthouard V."/>
            <person name="Porcel B.M."/>
            <person name="Kachouri-Lafond R."/>
            <person name="Nishino A."/>
            <person name="Ugolini M."/>
            <person name="Chourrout P."/>
            <person name="Nishida H."/>
            <person name="Aasland R."/>
            <person name="Huzurbazar S."/>
            <person name="Westhof E."/>
            <person name="Delsuc F."/>
            <person name="Lehrach H."/>
            <person name="Reinhardt R."/>
            <person name="Weissenbach J."/>
            <person name="Roy S.W."/>
            <person name="Artiguenave F."/>
            <person name="Postlethwait J.H."/>
            <person name="Manak J.R."/>
            <person name="Thompson E.M."/>
            <person name="Jaillon O."/>
            <person name="Du Pasquier L."/>
            <person name="Boudinot P."/>
            <person name="Liberles D.A."/>
            <person name="Volff J.N."/>
            <person name="Philippe H."/>
            <person name="Lenhard B."/>
            <person name="Roest Crollius H."/>
            <person name="Wincker P."/>
            <person name="Chourrout D."/>
        </authorList>
    </citation>
    <scope>NUCLEOTIDE SEQUENCE [LARGE SCALE GENOMIC DNA]</scope>
</reference>
<accession>E4XFS9</accession>
<dbReference type="EMBL" id="FN653046">
    <property type="protein sequence ID" value="CBY24468.1"/>
    <property type="molecule type" value="Genomic_DNA"/>
</dbReference>
<dbReference type="AlphaFoldDB" id="E4XFS9"/>
<dbReference type="CDD" id="cd15777">
    <property type="entry name" value="CRBN_C_like"/>
    <property type="match status" value="1"/>
</dbReference>
<evidence type="ECO:0000313" key="3">
    <source>
        <dbReference type="EMBL" id="CBY24468.1"/>
    </source>
</evidence>
<keyword evidence="4" id="KW-1185">Reference proteome</keyword>
<feature type="signal peptide" evidence="1">
    <location>
        <begin position="1"/>
        <end position="19"/>
    </location>
</feature>
<gene>
    <name evidence="3" type="ORF">GSOID_T00010332001</name>
</gene>
<sequence length="105" mass="12103">MLLLYRLYVFILLQEFVNPQKIPFEVLTVREADVLPVGARVSSDTFFPGYDWTIIVCPKCKSHIGWAFTPTISPADSEPEFYALIREKVYYEIDGHTVVQKSWTG</sequence>
<name>E4XFS9_OIKDI</name>
<dbReference type="InterPro" id="IPR034750">
    <property type="entry name" value="CULT"/>
</dbReference>
<dbReference type="Proteomes" id="UP000001307">
    <property type="component" value="Unassembled WGS sequence"/>
</dbReference>
<feature type="domain" description="CULT" evidence="2">
    <location>
        <begin position="1"/>
        <end position="93"/>
    </location>
</feature>
<dbReference type="OrthoDB" id="5778218at2759"/>
<evidence type="ECO:0000256" key="1">
    <source>
        <dbReference type="SAM" id="SignalP"/>
    </source>
</evidence>
<dbReference type="Gene3D" id="2.170.150.20">
    <property type="entry name" value="Peptide methionine sulfoxide reductase"/>
    <property type="match status" value="1"/>
</dbReference>
<dbReference type="PROSITE" id="PS51788">
    <property type="entry name" value="CULT"/>
    <property type="match status" value="1"/>
</dbReference>
<feature type="chain" id="PRO_5003191313" description="CULT domain-containing protein" evidence="1">
    <location>
        <begin position="20"/>
        <end position="105"/>
    </location>
</feature>
<dbReference type="FunFam" id="2.170.150.20:FF:000007">
    <property type="entry name" value="Protein cereblon"/>
    <property type="match status" value="1"/>
</dbReference>